<keyword evidence="2" id="KW-1185">Reference proteome</keyword>
<dbReference type="EMBL" id="BPLR01020715">
    <property type="protein sequence ID" value="GIX81800.1"/>
    <property type="molecule type" value="Genomic_DNA"/>
</dbReference>
<organism evidence="1 2">
    <name type="scientific">Caerostris extrusa</name>
    <name type="common">Bark spider</name>
    <name type="synonym">Caerostris bankana</name>
    <dbReference type="NCBI Taxonomy" id="172846"/>
    <lineage>
        <taxon>Eukaryota</taxon>
        <taxon>Metazoa</taxon>
        <taxon>Ecdysozoa</taxon>
        <taxon>Arthropoda</taxon>
        <taxon>Chelicerata</taxon>
        <taxon>Arachnida</taxon>
        <taxon>Araneae</taxon>
        <taxon>Araneomorphae</taxon>
        <taxon>Entelegynae</taxon>
        <taxon>Araneoidea</taxon>
        <taxon>Araneidae</taxon>
        <taxon>Caerostris</taxon>
    </lineage>
</organism>
<sequence length="106" mass="12095">SSERKSRRPRVPRKGRLQGGFLGVDRWGTCRRISNTKMKSASTFGRRKKTFKAKDNLALFLFMRPLFPPCVLGEGFYGVIAVPSRFQVPLVCDCFLRGDQNSFHIV</sequence>
<dbReference type="Proteomes" id="UP001054945">
    <property type="component" value="Unassembled WGS sequence"/>
</dbReference>
<evidence type="ECO:0000313" key="1">
    <source>
        <dbReference type="EMBL" id="GIX81800.1"/>
    </source>
</evidence>
<proteinExistence type="predicted"/>
<gene>
    <name evidence="1" type="ORF">CEXT_134091</name>
</gene>
<comment type="caution">
    <text evidence="1">The sequence shown here is derived from an EMBL/GenBank/DDBJ whole genome shotgun (WGS) entry which is preliminary data.</text>
</comment>
<name>A0AAV4NDA4_CAEEX</name>
<feature type="non-terminal residue" evidence="1">
    <location>
        <position position="1"/>
    </location>
</feature>
<evidence type="ECO:0000313" key="2">
    <source>
        <dbReference type="Proteomes" id="UP001054945"/>
    </source>
</evidence>
<dbReference type="AlphaFoldDB" id="A0AAV4NDA4"/>
<accession>A0AAV4NDA4</accession>
<protein>
    <submittedName>
        <fullName evidence="1">Uncharacterized protein</fullName>
    </submittedName>
</protein>
<reference evidence="1 2" key="1">
    <citation type="submission" date="2021-06" db="EMBL/GenBank/DDBJ databases">
        <title>Caerostris extrusa draft genome.</title>
        <authorList>
            <person name="Kono N."/>
            <person name="Arakawa K."/>
        </authorList>
    </citation>
    <scope>NUCLEOTIDE SEQUENCE [LARGE SCALE GENOMIC DNA]</scope>
</reference>